<keyword evidence="2" id="KW-0808">Transferase</keyword>
<organism evidence="2 3">
    <name type="scientific">Litorimonas taeanensis</name>
    <dbReference type="NCBI Taxonomy" id="568099"/>
    <lineage>
        <taxon>Bacteria</taxon>
        <taxon>Pseudomonadati</taxon>
        <taxon>Pseudomonadota</taxon>
        <taxon>Alphaproteobacteria</taxon>
        <taxon>Maricaulales</taxon>
        <taxon>Robiginitomaculaceae</taxon>
    </lineage>
</organism>
<dbReference type="Proteomes" id="UP000282211">
    <property type="component" value="Unassembled WGS sequence"/>
</dbReference>
<dbReference type="SUPFAM" id="SSF53335">
    <property type="entry name" value="S-adenosyl-L-methionine-dependent methyltransferases"/>
    <property type="match status" value="1"/>
</dbReference>
<feature type="domain" description="Methyltransferase type 11" evidence="1">
    <location>
        <begin position="74"/>
        <end position="130"/>
    </location>
</feature>
<keyword evidence="3" id="KW-1185">Reference proteome</keyword>
<dbReference type="AlphaFoldDB" id="A0A420WCX7"/>
<dbReference type="Gene3D" id="3.40.50.150">
    <property type="entry name" value="Vaccinia Virus protein VP39"/>
    <property type="match status" value="1"/>
</dbReference>
<dbReference type="GO" id="GO:0008757">
    <property type="term" value="F:S-adenosylmethionine-dependent methyltransferase activity"/>
    <property type="evidence" value="ECO:0007669"/>
    <property type="project" value="InterPro"/>
</dbReference>
<comment type="caution">
    <text evidence="2">The sequence shown here is derived from an EMBL/GenBank/DDBJ whole genome shotgun (WGS) entry which is preliminary data.</text>
</comment>
<dbReference type="Pfam" id="PF08241">
    <property type="entry name" value="Methyltransf_11"/>
    <property type="match status" value="1"/>
</dbReference>
<proteinExistence type="predicted"/>
<dbReference type="GO" id="GO:0032259">
    <property type="term" value="P:methylation"/>
    <property type="evidence" value="ECO:0007669"/>
    <property type="project" value="UniProtKB-KW"/>
</dbReference>
<reference evidence="2 3" key="1">
    <citation type="submission" date="2018-10" db="EMBL/GenBank/DDBJ databases">
        <title>Genomic Encyclopedia of Type Strains, Phase IV (KMG-IV): sequencing the most valuable type-strain genomes for metagenomic binning, comparative biology and taxonomic classification.</title>
        <authorList>
            <person name="Goeker M."/>
        </authorList>
    </citation>
    <scope>NUCLEOTIDE SEQUENCE [LARGE SCALE GENOMIC DNA]</scope>
    <source>
        <strain evidence="2 3">DSM 22008</strain>
    </source>
</reference>
<dbReference type="InParanoid" id="A0A420WCX7"/>
<evidence type="ECO:0000313" key="2">
    <source>
        <dbReference type="EMBL" id="RKQ68884.1"/>
    </source>
</evidence>
<gene>
    <name evidence="2" type="ORF">DES40_1659</name>
</gene>
<evidence type="ECO:0000259" key="1">
    <source>
        <dbReference type="Pfam" id="PF08241"/>
    </source>
</evidence>
<protein>
    <submittedName>
        <fullName evidence="2">Methyltransferase family protein</fullName>
    </submittedName>
</protein>
<dbReference type="EMBL" id="RBII01000002">
    <property type="protein sequence ID" value="RKQ68884.1"/>
    <property type="molecule type" value="Genomic_DNA"/>
</dbReference>
<keyword evidence="2" id="KW-0489">Methyltransferase</keyword>
<dbReference type="InterPro" id="IPR013216">
    <property type="entry name" value="Methyltransf_11"/>
</dbReference>
<accession>A0A420WCX7</accession>
<dbReference type="InterPro" id="IPR029063">
    <property type="entry name" value="SAM-dependent_MTases_sf"/>
</dbReference>
<evidence type="ECO:0000313" key="3">
    <source>
        <dbReference type="Proteomes" id="UP000282211"/>
    </source>
</evidence>
<sequence>MRESVLRLEKFYASPLGLAAREMVSRRLSTLWPDLSGRNVLGFGFCGPYLEPYQASANRIVLAMPSGQGALAHKGKRGVITCLTEENLLPFANNTFDTVLCVHGVEETPNLRDLMSELWRVCRPEGHVVIIASNRGGLWARSDRSPFGAGRPFSRSQMRSAMREVGFHPTIWSGALYAPPLKSFAKSGILRGSERFGETVWPGFSGLILVEGIKRLYIEPHQGEKAKSLVAIPRFGGSPIANRTPSTHRDFKG</sequence>
<name>A0A420WCX7_9PROT</name>